<evidence type="ECO:0008006" key="3">
    <source>
        <dbReference type="Google" id="ProtNLM"/>
    </source>
</evidence>
<proteinExistence type="predicted"/>
<dbReference type="RefSeq" id="WP_158059815.1">
    <property type="nucleotide sequence ID" value="NZ_CP044427.1"/>
</dbReference>
<protein>
    <recommendedName>
        <fullName evidence="3">Thioredoxin domain-containing protein</fullName>
    </recommendedName>
</protein>
<dbReference type="OrthoDB" id="4868790at2"/>
<dbReference type="InterPro" id="IPR036249">
    <property type="entry name" value="Thioredoxin-like_sf"/>
</dbReference>
<dbReference type="KEGG" id="serw:FY030_00585"/>
<dbReference type="AlphaFoldDB" id="A0A5J6V1H6"/>
<dbReference type="Proteomes" id="UP000326546">
    <property type="component" value="Chromosome"/>
</dbReference>
<gene>
    <name evidence="1" type="ORF">FY030_00585</name>
</gene>
<name>A0A5J6V1H6_9MICO</name>
<dbReference type="EMBL" id="CP044427">
    <property type="protein sequence ID" value="QFG67417.1"/>
    <property type="molecule type" value="Genomic_DNA"/>
</dbReference>
<evidence type="ECO:0000313" key="1">
    <source>
        <dbReference type="EMBL" id="QFG67417.1"/>
    </source>
</evidence>
<organism evidence="1 2">
    <name type="scientific">Ornithinimicrobium pratense</name>
    <dbReference type="NCBI Taxonomy" id="2593973"/>
    <lineage>
        <taxon>Bacteria</taxon>
        <taxon>Bacillati</taxon>
        <taxon>Actinomycetota</taxon>
        <taxon>Actinomycetes</taxon>
        <taxon>Micrococcales</taxon>
        <taxon>Ornithinimicrobiaceae</taxon>
        <taxon>Ornithinimicrobium</taxon>
    </lineage>
</organism>
<accession>A0A5J6V1H6</accession>
<evidence type="ECO:0000313" key="2">
    <source>
        <dbReference type="Proteomes" id="UP000326546"/>
    </source>
</evidence>
<dbReference type="SUPFAM" id="SSF52833">
    <property type="entry name" value="Thioredoxin-like"/>
    <property type="match status" value="1"/>
</dbReference>
<sequence>MTFTASALVLAWVAILLLALGLAGLLRQVSLLTRQLETGAPGTTGAPSARAVAGAGARTTRELIGFTAPMDVVDRVRHDGADLTVVAFVAPGCSSCTMTLGALAADPLLADGRAGLTIVSTGSCGPATADADGVRRLCCVSQGRDLLDRLAVPATPYLLVLDPDGVVRAATLPDEDTDLGAWLRRAGTPAPLTVEETSR</sequence>
<reference evidence="1 2" key="1">
    <citation type="submission" date="2019-09" db="EMBL/GenBank/DDBJ databases">
        <title>Serinicoccus pratensis sp. nov., isolated from meadow soil.</title>
        <authorList>
            <person name="Zhang W."/>
        </authorList>
    </citation>
    <scope>NUCLEOTIDE SEQUENCE [LARGE SCALE GENOMIC DNA]</scope>
    <source>
        <strain evidence="1 2">W204</strain>
    </source>
</reference>
<keyword evidence="2" id="KW-1185">Reference proteome</keyword>